<gene>
    <name evidence="2" type="ORF">HC246_25250</name>
</gene>
<dbReference type="Proteomes" id="UP000738376">
    <property type="component" value="Unassembled WGS sequence"/>
</dbReference>
<dbReference type="RefSeq" id="WP_169366177.1">
    <property type="nucleotide sequence ID" value="NZ_JAAVJL010000009.1"/>
</dbReference>
<proteinExistence type="predicted"/>
<keyword evidence="1" id="KW-0732">Signal</keyword>
<keyword evidence="3" id="KW-1185">Reference proteome</keyword>
<evidence type="ECO:0008006" key="4">
    <source>
        <dbReference type="Google" id="ProtNLM"/>
    </source>
</evidence>
<organism evidence="2 3">
    <name type="scientific">Pseudanabaena yagii GIHE-NHR1</name>
    <dbReference type="NCBI Taxonomy" id="2722753"/>
    <lineage>
        <taxon>Bacteria</taxon>
        <taxon>Bacillati</taxon>
        <taxon>Cyanobacteriota</taxon>
        <taxon>Cyanophyceae</taxon>
        <taxon>Pseudanabaenales</taxon>
        <taxon>Pseudanabaenaceae</taxon>
        <taxon>Pseudanabaena</taxon>
        <taxon>Pseudanabaena yagii</taxon>
    </lineage>
</organism>
<feature type="signal peptide" evidence="1">
    <location>
        <begin position="1"/>
        <end position="27"/>
    </location>
</feature>
<dbReference type="EMBL" id="JAAVJL010000009">
    <property type="protein sequence ID" value="NMF61235.1"/>
    <property type="molecule type" value="Genomic_DNA"/>
</dbReference>
<evidence type="ECO:0000313" key="2">
    <source>
        <dbReference type="EMBL" id="NMF61235.1"/>
    </source>
</evidence>
<evidence type="ECO:0000256" key="1">
    <source>
        <dbReference type="SAM" id="SignalP"/>
    </source>
</evidence>
<comment type="caution">
    <text evidence="2">The sequence shown here is derived from an EMBL/GenBank/DDBJ whole genome shotgun (WGS) entry which is preliminary data.</text>
</comment>
<reference evidence="2 3" key="1">
    <citation type="submission" date="2020-03" db="EMBL/GenBank/DDBJ databases">
        <title>Draft Genome Sequence of 2-Methylisoborneol Producing Pseudanabaena yagii Strain GIHE-NHR1 Isolated from North Han River in South Korea.</title>
        <authorList>
            <person name="Jeong J."/>
        </authorList>
    </citation>
    <scope>NUCLEOTIDE SEQUENCE [LARGE SCALE GENOMIC DNA]</scope>
    <source>
        <strain evidence="2 3">GIHE-NHR1</strain>
    </source>
</reference>
<feature type="chain" id="PRO_5046796656" description="Fimbrial protein" evidence="1">
    <location>
        <begin position="28"/>
        <end position="171"/>
    </location>
</feature>
<protein>
    <recommendedName>
        <fullName evidence="4">Fimbrial protein</fullName>
    </recommendedName>
</protein>
<name>A0ABX1LYE4_9CYAN</name>
<sequence>MNKFNRILLASGLAATASLMTNSPAFAGTTATVNLSGTLVSTLSLSVDAQTSASALDLTPGRNYSDVKVAWVYGGKTNNLAGLKVLVSSTWQLTSGSNTIPITTVGDAPDSSSVATVKTATNSSVPYTLNVTKTTTSGNAPSSMVFIDYSVPLSQVPGAYTGSITFTAYDN</sequence>
<accession>A0ABX1LYE4</accession>
<evidence type="ECO:0000313" key="3">
    <source>
        <dbReference type="Proteomes" id="UP000738376"/>
    </source>
</evidence>